<protein>
    <submittedName>
        <fullName evidence="1">DUF885 domain-containing protein</fullName>
    </submittedName>
</protein>
<comment type="caution">
    <text evidence="1">The sequence shown here is derived from an EMBL/GenBank/DDBJ whole genome shotgun (WGS) entry which is preliminary data.</text>
</comment>
<evidence type="ECO:0000313" key="1">
    <source>
        <dbReference type="EMBL" id="GAA0526825.1"/>
    </source>
</evidence>
<reference evidence="1 2" key="1">
    <citation type="journal article" date="2019" name="Int. J. Syst. Evol. Microbiol.">
        <title>The Global Catalogue of Microorganisms (GCM) 10K type strain sequencing project: providing services to taxonomists for standard genome sequencing and annotation.</title>
        <authorList>
            <consortium name="The Broad Institute Genomics Platform"/>
            <consortium name="The Broad Institute Genome Sequencing Center for Infectious Disease"/>
            <person name="Wu L."/>
            <person name="Ma J."/>
        </authorList>
    </citation>
    <scope>NUCLEOTIDE SEQUENCE [LARGE SCALE GENOMIC DNA]</scope>
    <source>
        <strain evidence="1 2">JCM 10303</strain>
    </source>
</reference>
<dbReference type="EMBL" id="BAAAGS010000015">
    <property type="protein sequence ID" value="GAA0526825.1"/>
    <property type="molecule type" value="Genomic_DNA"/>
</dbReference>
<dbReference type="Proteomes" id="UP001500729">
    <property type="component" value="Unassembled WGS sequence"/>
</dbReference>
<dbReference type="RefSeq" id="WP_009943816.1">
    <property type="nucleotide sequence ID" value="NZ_BAAAGS010000015.1"/>
</dbReference>
<gene>
    <name evidence="1" type="ORF">GCM10009533_27700</name>
</gene>
<evidence type="ECO:0000313" key="2">
    <source>
        <dbReference type="Proteomes" id="UP001500729"/>
    </source>
</evidence>
<proteinExistence type="predicted"/>
<keyword evidence="2" id="KW-1185">Reference proteome</keyword>
<dbReference type="PANTHER" id="PTHR33361">
    <property type="entry name" value="GLR0591 PROTEIN"/>
    <property type="match status" value="1"/>
</dbReference>
<sequence>MGSNHNGVHEISDRFVDELAALDPIAGTYLGIPGGDDKLTDYSPQGHQARAELAQRCLAEVSAATPADEGERIAQAVFAERVGLDLELHDVGADMAALNVIASPVQDLRQVFDLMPTSTAEDWRTIAKRLAAMPGAVDGLRAGLSEAAARGNVAAARQVNKVAEQCETWSGRDGESFFAAMVSRAEVDQALRADLDSAAGAAAEAYAGLARFLRTELLPEAPEKDAVGEERYRLWSRYFTGARLDLREAYEWGWGEFSSIEAEMKQVADRIKPGATLAEAAALLDAEPRYQVRGRREFENWMQQLSDEALRELRGKHFDIPDRLMTLECKIAPPGGGVGAYYTGPTDDFSRPGRMWWSVPADREEFPTWREVSTVYHEGVPGHHLQVATSVHESGRLNKFQRLACFVSGHGEGWALYAERLMRELGYLDDDGNLLGMLNDQLFRAARVVVDIGMHLELEIPAGTGFHEGERWTPELGLEFLLTRTIQDPAHVRDEVDRYLGWPGQAPSYKLGERLWLAAREDARKRHGDAFSLKDFHRDALRMGAMGLDTLREQLARL</sequence>
<accession>A0ABN1CWD8</accession>
<dbReference type="InterPro" id="IPR010281">
    <property type="entry name" value="DUF885"/>
</dbReference>
<dbReference type="PANTHER" id="PTHR33361:SF2">
    <property type="entry name" value="DUF885 DOMAIN-CONTAINING PROTEIN"/>
    <property type="match status" value="1"/>
</dbReference>
<organism evidence="1 2">
    <name type="scientific">Saccharopolyspora erythraea</name>
    <name type="common">Streptomyces erythraeus</name>
    <dbReference type="NCBI Taxonomy" id="1836"/>
    <lineage>
        <taxon>Bacteria</taxon>
        <taxon>Bacillati</taxon>
        <taxon>Actinomycetota</taxon>
        <taxon>Actinomycetes</taxon>
        <taxon>Pseudonocardiales</taxon>
        <taxon>Pseudonocardiaceae</taxon>
        <taxon>Saccharopolyspora</taxon>
    </lineage>
</organism>
<dbReference type="Pfam" id="PF05960">
    <property type="entry name" value="DUF885"/>
    <property type="match status" value="1"/>
</dbReference>
<name>A0ABN1CWD8_SACER</name>